<organism evidence="2 3">
    <name type="scientific">Pristionchus fissidentatus</name>
    <dbReference type="NCBI Taxonomy" id="1538716"/>
    <lineage>
        <taxon>Eukaryota</taxon>
        <taxon>Metazoa</taxon>
        <taxon>Ecdysozoa</taxon>
        <taxon>Nematoda</taxon>
        <taxon>Chromadorea</taxon>
        <taxon>Rhabditida</taxon>
        <taxon>Rhabditina</taxon>
        <taxon>Diplogasteromorpha</taxon>
        <taxon>Diplogasteroidea</taxon>
        <taxon>Neodiplogasteridae</taxon>
        <taxon>Pristionchus</taxon>
    </lineage>
</organism>
<feature type="transmembrane region" description="Helical" evidence="1">
    <location>
        <begin position="12"/>
        <end position="30"/>
    </location>
</feature>
<evidence type="ECO:0000256" key="1">
    <source>
        <dbReference type="SAM" id="Phobius"/>
    </source>
</evidence>
<reference evidence="2" key="1">
    <citation type="submission" date="2023-10" db="EMBL/GenBank/DDBJ databases">
        <title>Genome assembly of Pristionchus species.</title>
        <authorList>
            <person name="Yoshida K."/>
            <person name="Sommer R.J."/>
        </authorList>
    </citation>
    <scope>NUCLEOTIDE SEQUENCE</scope>
    <source>
        <strain evidence="2">RS5133</strain>
    </source>
</reference>
<dbReference type="Proteomes" id="UP001432322">
    <property type="component" value="Unassembled WGS sequence"/>
</dbReference>
<comment type="caution">
    <text evidence="2">The sequence shown here is derived from an EMBL/GenBank/DDBJ whole genome shotgun (WGS) entry which is preliminary data.</text>
</comment>
<dbReference type="EMBL" id="BTSY01000005">
    <property type="protein sequence ID" value="GMT29625.1"/>
    <property type="molecule type" value="Genomic_DNA"/>
</dbReference>
<keyword evidence="1" id="KW-0812">Transmembrane</keyword>
<protein>
    <submittedName>
        <fullName evidence="2">Uncharacterized protein</fullName>
    </submittedName>
</protein>
<proteinExistence type="predicted"/>
<keyword evidence="3" id="KW-1185">Reference proteome</keyword>
<keyword evidence="1" id="KW-0472">Membrane</keyword>
<gene>
    <name evidence="2" type="ORF">PFISCL1PPCAC_20922</name>
</gene>
<sequence length="99" mass="10726">MNEIGEMSEGMGISIVAVPFVIVRCSLYFLQIPSKRKLSKIVNEHDCGEDRVAGSGIESPIDIDATWEILRAGAQLSSGARDLSVQLDVVVCAHEIARL</sequence>
<evidence type="ECO:0000313" key="2">
    <source>
        <dbReference type="EMBL" id="GMT29625.1"/>
    </source>
</evidence>
<accession>A0AAV5WGM9</accession>
<name>A0AAV5WGM9_9BILA</name>
<keyword evidence="1" id="KW-1133">Transmembrane helix</keyword>
<dbReference type="AlphaFoldDB" id="A0AAV5WGM9"/>
<feature type="non-terminal residue" evidence="2">
    <location>
        <position position="99"/>
    </location>
</feature>
<evidence type="ECO:0000313" key="3">
    <source>
        <dbReference type="Proteomes" id="UP001432322"/>
    </source>
</evidence>